<evidence type="ECO:0000256" key="1">
    <source>
        <dbReference type="SAM" id="SignalP"/>
    </source>
</evidence>
<protein>
    <submittedName>
        <fullName evidence="2">Entericidin EcnA/B family protein</fullName>
    </submittedName>
</protein>
<evidence type="ECO:0000313" key="3">
    <source>
        <dbReference type="Proteomes" id="UP001597151"/>
    </source>
</evidence>
<comment type="caution">
    <text evidence="2">The sequence shown here is derived from an EMBL/GenBank/DDBJ whole genome shotgun (WGS) entry which is preliminary data.</text>
</comment>
<dbReference type="PROSITE" id="PS51257">
    <property type="entry name" value="PROKAR_LIPOPROTEIN"/>
    <property type="match status" value="1"/>
</dbReference>
<evidence type="ECO:0000313" key="2">
    <source>
        <dbReference type="EMBL" id="MFD1196137.1"/>
    </source>
</evidence>
<keyword evidence="1" id="KW-0732">Signal</keyword>
<accession>A0ABW3TJE4</accession>
<feature type="chain" id="PRO_5046322356" evidence="1">
    <location>
        <begin position="19"/>
        <end position="41"/>
    </location>
</feature>
<dbReference type="EMBL" id="JBHTKR010000006">
    <property type="protein sequence ID" value="MFD1196137.1"/>
    <property type="molecule type" value="Genomic_DNA"/>
</dbReference>
<keyword evidence="3" id="KW-1185">Reference proteome</keyword>
<name>A0ABW3TJE4_9RHOB</name>
<feature type="signal peptide" evidence="1">
    <location>
        <begin position="1"/>
        <end position="18"/>
    </location>
</feature>
<dbReference type="Proteomes" id="UP001597151">
    <property type="component" value="Unassembled WGS sequence"/>
</dbReference>
<dbReference type="RefSeq" id="WP_380793780.1">
    <property type="nucleotide sequence ID" value="NZ_JBHTKR010000006.1"/>
</dbReference>
<gene>
    <name evidence="2" type="ORF">ACFQ3C_15825</name>
</gene>
<organism evidence="2 3">
    <name type="scientific">Seohaeicola saemankumensis</name>
    <dbReference type="NCBI Taxonomy" id="481181"/>
    <lineage>
        <taxon>Bacteria</taxon>
        <taxon>Pseudomonadati</taxon>
        <taxon>Pseudomonadota</taxon>
        <taxon>Alphaproteobacteria</taxon>
        <taxon>Rhodobacterales</taxon>
        <taxon>Roseobacteraceae</taxon>
        <taxon>Seohaeicola</taxon>
    </lineage>
</organism>
<sequence>MKKLAVIALGLGCLAMLAGCATVDGIGQDISGGARTVRGWL</sequence>
<proteinExistence type="predicted"/>
<reference evidence="3" key="1">
    <citation type="journal article" date="2019" name="Int. J. Syst. Evol. Microbiol.">
        <title>The Global Catalogue of Microorganisms (GCM) 10K type strain sequencing project: providing services to taxonomists for standard genome sequencing and annotation.</title>
        <authorList>
            <consortium name="The Broad Institute Genomics Platform"/>
            <consortium name="The Broad Institute Genome Sequencing Center for Infectious Disease"/>
            <person name="Wu L."/>
            <person name="Ma J."/>
        </authorList>
    </citation>
    <scope>NUCLEOTIDE SEQUENCE [LARGE SCALE GENOMIC DNA]</scope>
    <source>
        <strain evidence="3">CCUG 55328</strain>
    </source>
</reference>